<evidence type="ECO:0000256" key="2">
    <source>
        <dbReference type="ARBA" id="ARBA00006055"/>
    </source>
</evidence>
<keyword evidence="5" id="KW-0378">Hydrolase</keyword>
<keyword evidence="6" id="KW-0326">Glycosidase</keyword>
<comment type="catalytic activity">
    <reaction evidence="1">
        <text>Hydrolysis of (1-&gt;3)-beta-D-glucosidic linkages in (1-&gt;3)-beta-D-glucans.</text>
        <dbReference type="EC" id="3.2.1.39"/>
    </reaction>
</comment>
<evidence type="ECO:0000259" key="9">
    <source>
        <dbReference type="Pfam" id="PF10287"/>
    </source>
</evidence>
<evidence type="ECO:0000256" key="3">
    <source>
        <dbReference type="ARBA" id="ARBA00012780"/>
    </source>
</evidence>
<dbReference type="Proteomes" id="UP000830671">
    <property type="component" value="Chromosome 7"/>
</dbReference>
<feature type="region of interest" description="Disordered" evidence="8">
    <location>
        <begin position="375"/>
        <end position="408"/>
    </location>
</feature>
<dbReference type="PANTHER" id="PTHR31737">
    <property type="entry name" value="PROTEIN TOS1"/>
    <property type="match status" value="1"/>
</dbReference>
<dbReference type="GO" id="GO:0009277">
    <property type="term" value="C:fungal-type cell wall"/>
    <property type="evidence" value="ECO:0007669"/>
    <property type="project" value="TreeGrafter"/>
</dbReference>
<protein>
    <recommendedName>
        <fullName evidence="3">glucan endo-1,3-beta-D-glucosidase</fullName>
        <ecNumber evidence="3">3.2.1.39</ecNumber>
    </recommendedName>
</protein>
<dbReference type="InterPro" id="IPR018807">
    <property type="entry name" value="YJL171C/Tos1_N"/>
</dbReference>
<keyword evidence="7" id="KW-0961">Cell wall biogenesis/degradation</keyword>
<feature type="domain" description="Cell wall protein YJL171C/Tos1 C-terminal" evidence="9">
    <location>
        <begin position="410"/>
        <end position="630"/>
    </location>
</feature>
<dbReference type="Pfam" id="PF10287">
    <property type="entry name" value="YJL171C_Tos1_C"/>
    <property type="match status" value="1"/>
</dbReference>
<evidence type="ECO:0000256" key="8">
    <source>
        <dbReference type="SAM" id="MobiDB-lite"/>
    </source>
</evidence>
<keyword evidence="12" id="KW-1185">Reference proteome</keyword>
<dbReference type="GeneID" id="73347508"/>
<dbReference type="RefSeq" id="XP_049149644.1">
    <property type="nucleotide sequence ID" value="XM_049292498.1"/>
</dbReference>
<proteinExistence type="inferred from homology"/>
<keyword evidence="4" id="KW-0732">Signal</keyword>
<dbReference type="AlphaFoldDB" id="A0A9Q8T352"/>
<feature type="region of interest" description="Disordered" evidence="8">
    <location>
        <begin position="297"/>
        <end position="336"/>
    </location>
</feature>
<evidence type="ECO:0000256" key="1">
    <source>
        <dbReference type="ARBA" id="ARBA00000382"/>
    </source>
</evidence>
<evidence type="ECO:0000256" key="5">
    <source>
        <dbReference type="ARBA" id="ARBA00022801"/>
    </source>
</evidence>
<evidence type="ECO:0000256" key="7">
    <source>
        <dbReference type="ARBA" id="ARBA00023316"/>
    </source>
</evidence>
<dbReference type="InterPro" id="IPR018805">
    <property type="entry name" value="YJL171C/Tos1_C"/>
</dbReference>
<dbReference type="EMBL" id="CP019479">
    <property type="protein sequence ID" value="UQC88038.1"/>
    <property type="molecule type" value="Genomic_DNA"/>
</dbReference>
<evidence type="ECO:0000313" key="11">
    <source>
        <dbReference type="EMBL" id="UQC88038.1"/>
    </source>
</evidence>
<dbReference type="KEGG" id="clup:CLUP02_13560"/>
<name>A0A9Q8T352_9PEZI</name>
<dbReference type="Pfam" id="PF10290">
    <property type="entry name" value="YJL171C_Tos1_N"/>
    <property type="match status" value="1"/>
</dbReference>
<gene>
    <name evidence="11" type="ORF">CLUP02_13560</name>
</gene>
<organism evidence="11 12">
    <name type="scientific">Colletotrichum lupini</name>
    <dbReference type="NCBI Taxonomy" id="145971"/>
    <lineage>
        <taxon>Eukaryota</taxon>
        <taxon>Fungi</taxon>
        <taxon>Dikarya</taxon>
        <taxon>Ascomycota</taxon>
        <taxon>Pezizomycotina</taxon>
        <taxon>Sordariomycetes</taxon>
        <taxon>Hypocreomycetidae</taxon>
        <taxon>Glomerellales</taxon>
        <taxon>Glomerellaceae</taxon>
        <taxon>Colletotrichum</taxon>
        <taxon>Colletotrichum acutatum species complex</taxon>
    </lineage>
</organism>
<evidence type="ECO:0000313" key="12">
    <source>
        <dbReference type="Proteomes" id="UP000830671"/>
    </source>
</evidence>
<reference evidence="11" key="1">
    <citation type="journal article" date="2021" name="Mol. Plant Microbe Interact.">
        <title>Complete Genome Sequence of the Plant-Pathogenic Fungus Colletotrichum lupini.</title>
        <authorList>
            <person name="Baroncelli R."/>
            <person name="Pensec F."/>
            <person name="Da Lio D."/>
            <person name="Boufleur T."/>
            <person name="Vicente I."/>
            <person name="Sarrocco S."/>
            <person name="Picot A."/>
            <person name="Baraldi E."/>
            <person name="Sukno S."/>
            <person name="Thon M."/>
            <person name="Le Floch G."/>
        </authorList>
    </citation>
    <scope>NUCLEOTIDE SEQUENCE</scope>
    <source>
        <strain evidence="11">IMI 504893</strain>
    </source>
</reference>
<feature type="compositionally biased region" description="Low complexity" evidence="8">
    <location>
        <begin position="386"/>
        <end position="408"/>
    </location>
</feature>
<accession>A0A9Q8T352</accession>
<dbReference type="GO" id="GO:0071555">
    <property type="term" value="P:cell wall organization"/>
    <property type="evidence" value="ECO:0007669"/>
    <property type="project" value="UniProtKB-KW"/>
</dbReference>
<feature type="compositionally biased region" description="Basic and acidic residues" evidence="8">
    <location>
        <begin position="319"/>
        <end position="336"/>
    </location>
</feature>
<evidence type="ECO:0000256" key="4">
    <source>
        <dbReference type="ARBA" id="ARBA00022729"/>
    </source>
</evidence>
<dbReference type="PANTHER" id="PTHR31737:SF2">
    <property type="entry name" value="PROTEIN TOS1"/>
    <property type="match status" value="1"/>
</dbReference>
<sequence>MIQRLFLFLDSSFLTCSLQRRKEERKDGRRHLPRLVPAQKQVRSCLSAVRACPSAVTCWRCPSAHQHPYSVPIHRGQSPPTSDWILPFSIHLLTLFPEMCLLATSSTTSTCRLSNSIASPSKRLLVSSHSLFTHSTLGFTEYANIPNKPSHISQVESKNNLGPIHTPLGHSYITFTSHLQFSSRPNDTRTNMKSYTVLMLASAAVTQAIQQCSGTAKEEGGNWFCGAVDQILYSNVGHPGTYKAVNHMGDDGSCTFEDVAFSGPLAPFNEELMPVFRGPMQLKQVAIYSLSSKAKRSPAASHVHARRHGHHGHQHLHKKSVESPKEEPKEEKRGEDWVVAEIDGKVVSWINNYFGPTPAAPPAAAATPAVAPVVAPSPTPTPSQPPVAAAVPQPASSKAASSSGSGSVSGDYERVGYYNADQGVADGIVFLGNYGGQLSGKFDNVFGNSLSYLNAAGTGGAASPEVLKPITLKSNQEFLIASDKSCDDGGCGYSRPGSVAYHGFKGEDSVWLFELSMPLDGTTGFNADMSALWFLNARIPRVAQYSTCSCWPACGELDILEVLATGDTKCKSTIHSNVPGGSSDYFDRPTGAPAKVAVVLDGDSGQVSVKMLDSSVNLSSGITRSQVEGWLSANSVSTASTGGKSNRVSLFALSS</sequence>
<feature type="compositionally biased region" description="Basic residues" evidence="8">
    <location>
        <begin position="303"/>
        <end position="318"/>
    </location>
</feature>
<feature type="compositionally biased region" description="Pro residues" evidence="8">
    <location>
        <begin position="375"/>
        <end position="385"/>
    </location>
</feature>
<comment type="similarity">
    <text evidence="2">Belongs to the PGA52 family.</text>
</comment>
<evidence type="ECO:0000259" key="10">
    <source>
        <dbReference type="Pfam" id="PF10290"/>
    </source>
</evidence>
<dbReference type="GO" id="GO:0042973">
    <property type="term" value="F:glucan endo-1,3-beta-D-glucosidase activity"/>
    <property type="evidence" value="ECO:0007669"/>
    <property type="project" value="UniProtKB-EC"/>
</dbReference>
<evidence type="ECO:0000256" key="6">
    <source>
        <dbReference type="ARBA" id="ARBA00023295"/>
    </source>
</evidence>
<feature type="domain" description="Cell wall protein YJL171C/Tos1 N-terminal" evidence="10">
    <location>
        <begin position="229"/>
        <end position="289"/>
    </location>
</feature>
<dbReference type="EC" id="3.2.1.39" evidence="3"/>